<name>A0ABP1RJ15_9HEXA</name>
<proteinExistence type="predicted"/>
<organism evidence="2 3">
    <name type="scientific">Orchesella dallaii</name>
    <dbReference type="NCBI Taxonomy" id="48710"/>
    <lineage>
        <taxon>Eukaryota</taxon>
        <taxon>Metazoa</taxon>
        <taxon>Ecdysozoa</taxon>
        <taxon>Arthropoda</taxon>
        <taxon>Hexapoda</taxon>
        <taxon>Collembola</taxon>
        <taxon>Entomobryomorpha</taxon>
        <taxon>Entomobryoidea</taxon>
        <taxon>Orchesellidae</taxon>
        <taxon>Orchesellinae</taxon>
        <taxon>Orchesella</taxon>
    </lineage>
</organism>
<evidence type="ECO:0000313" key="3">
    <source>
        <dbReference type="Proteomes" id="UP001642540"/>
    </source>
</evidence>
<sequence>MEEVLNQEDFYLLSPISLGETIFRSRGRNQGKQLPKKFANFCMSILLRMNLMVFGSYTTTLINITQGKRLYIMAPKTYQNSLTSSVTDVHFFGKYEEQIFSKFAIICEGDCENKWNVALIGQTRFYRVVPKQRPFLRSFEFWTLVHPNFATFSFSKFFGAFVQSGLYQRTLSRSTMVLQRKYMQSLQLFDMEKGNFFSYVFLSDRRDGIFKEEITPCKLSAFTGTFIISQSLFIPSFRNSTIEFVWDEGNILTTTLFLQCIFLQCILLNFNFAKLVFQISNSFGSLQENVAKELVYEHILETNGGTIANQKYSSRNLLLISDSAFPPEKWGHFILQTRIPSKRLRTRAIKLPNVIILPYNKIISHSHLANSKIENLFSPSLLIFVDLPTNSIRIGCFTCNGTAMIQHNWYESSVALTFEILRSNATSSFQTLLKTWRQLHYHLNIGVKNKSQNCPSLLFPNIEPKSKEICEIYEAYFQQVNCFNFEKCEAYHMTTLRLRPFKLETKYRFQQQIFPFIHNQQDFSFQLLVPKYHMFDSNLTAFFTPFDLSIWICTLIAILILSKLLIHTEKSTSRFNGITEHEPENLPEFMEDVLNQEDFYLLSPISLGETIYRVRGRTGWKHLPKQLADFYMRILIRSNFMLVGFHAKTLTNVTQGKPLDIMAPKTYHDNLTSRVTDVHFFGKYEENIFSKFAIICEGDCESKWNVALSGQTRFHRVVPNQKPFLSSFEFWTLVNPNFATFSFSKFFGAFVHSGLYERAIYRSFMALQQKYMRRLHLFGLEGGNLFSYVFLSDRRDRIFKEEITPCKLSAFIGTFIVVGFLLGLGVIMMVAELGFRCFPP</sequence>
<protein>
    <submittedName>
        <fullName evidence="2">Uncharacterized protein</fullName>
    </submittedName>
</protein>
<dbReference type="Proteomes" id="UP001642540">
    <property type="component" value="Unassembled WGS sequence"/>
</dbReference>
<keyword evidence="1" id="KW-0472">Membrane</keyword>
<keyword evidence="1" id="KW-0812">Transmembrane</keyword>
<feature type="transmembrane region" description="Helical" evidence="1">
    <location>
        <begin position="548"/>
        <end position="566"/>
    </location>
</feature>
<dbReference type="EMBL" id="CAXLJM020000075">
    <property type="protein sequence ID" value="CAL8129010.1"/>
    <property type="molecule type" value="Genomic_DNA"/>
</dbReference>
<evidence type="ECO:0000256" key="1">
    <source>
        <dbReference type="SAM" id="Phobius"/>
    </source>
</evidence>
<evidence type="ECO:0000313" key="2">
    <source>
        <dbReference type="EMBL" id="CAL8129010.1"/>
    </source>
</evidence>
<keyword evidence="3" id="KW-1185">Reference proteome</keyword>
<gene>
    <name evidence="2" type="ORF">ODALV1_LOCUS22769</name>
</gene>
<feature type="transmembrane region" description="Helical" evidence="1">
    <location>
        <begin position="811"/>
        <end position="835"/>
    </location>
</feature>
<comment type="caution">
    <text evidence="2">The sequence shown here is derived from an EMBL/GenBank/DDBJ whole genome shotgun (WGS) entry which is preliminary data.</text>
</comment>
<reference evidence="2 3" key="1">
    <citation type="submission" date="2024-08" db="EMBL/GenBank/DDBJ databases">
        <authorList>
            <person name="Cucini C."/>
            <person name="Frati F."/>
        </authorList>
    </citation>
    <scope>NUCLEOTIDE SEQUENCE [LARGE SCALE GENOMIC DNA]</scope>
</reference>
<accession>A0ABP1RJ15</accession>
<keyword evidence="1" id="KW-1133">Transmembrane helix</keyword>